<name>U1MS46_9MICO</name>
<dbReference type="RefSeq" id="WP_021011235.1">
    <property type="nucleotide sequence ID" value="NZ_ASHR01000031.1"/>
</dbReference>
<evidence type="ECO:0000256" key="1">
    <source>
        <dbReference type="SAM" id="Phobius"/>
    </source>
</evidence>
<protein>
    <submittedName>
        <fullName evidence="2">Uncharacterized protein</fullName>
    </submittedName>
</protein>
<dbReference type="EMBL" id="ASHR01000031">
    <property type="protein sequence ID" value="ERG63490.1"/>
    <property type="molecule type" value="Genomic_DNA"/>
</dbReference>
<evidence type="ECO:0000313" key="2">
    <source>
        <dbReference type="EMBL" id="ERG63490.1"/>
    </source>
</evidence>
<reference evidence="2 3" key="1">
    <citation type="journal article" date="2013" name="Genome Announc.">
        <title>First draft genome sequence from a member of the genus agrococcus, isolated from modern microbialites.</title>
        <authorList>
            <person name="White R.A.III."/>
            <person name="Grassa C.J."/>
            <person name="Suttle C.A."/>
        </authorList>
    </citation>
    <scope>NUCLEOTIDE SEQUENCE [LARGE SCALE GENOMIC DNA]</scope>
    <source>
        <strain evidence="2 3">RW1</strain>
    </source>
</reference>
<evidence type="ECO:0000313" key="3">
    <source>
        <dbReference type="Proteomes" id="UP000016462"/>
    </source>
</evidence>
<comment type="caution">
    <text evidence="2">The sequence shown here is derived from an EMBL/GenBank/DDBJ whole genome shotgun (WGS) entry which is preliminary data.</text>
</comment>
<keyword evidence="1" id="KW-1133">Transmembrane helix</keyword>
<keyword evidence="3" id="KW-1185">Reference proteome</keyword>
<accession>U1MS46</accession>
<organism evidence="2 3">
    <name type="scientific">Agrococcus pavilionensis RW1</name>
    <dbReference type="NCBI Taxonomy" id="1330458"/>
    <lineage>
        <taxon>Bacteria</taxon>
        <taxon>Bacillati</taxon>
        <taxon>Actinomycetota</taxon>
        <taxon>Actinomycetes</taxon>
        <taxon>Micrococcales</taxon>
        <taxon>Microbacteriaceae</taxon>
        <taxon>Agrococcus</taxon>
    </lineage>
</organism>
<gene>
    <name evidence="2" type="ORF">L332_03345</name>
</gene>
<dbReference type="Proteomes" id="UP000016462">
    <property type="component" value="Unassembled WGS sequence"/>
</dbReference>
<sequence length="116" mass="12792">MSTPQGHALTLKSIKPFGAWQARCECGKSWRQEMSREAAASHHEMHVAKVRVGEVRLAARRRSDGEPPHIIMREAVVAGAERALEHVDVDRVMARLVGPVMFAATAWWLLLSGGAL</sequence>
<keyword evidence="1" id="KW-0472">Membrane</keyword>
<dbReference type="AlphaFoldDB" id="U1MS46"/>
<feature type="transmembrane region" description="Helical" evidence="1">
    <location>
        <begin position="92"/>
        <end position="110"/>
    </location>
</feature>
<proteinExistence type="predicted"/>
<keyword evidence="1" id="KW-0812">Transmembrane</keyword>